<proteinExistence type="inferred from homology"/>
<keyword evidence="2" id="KW-0645">Protease</keyword>
<organism evidence="8 9">
    <name type="scientific">Lophiostoma macrostomum CBS 122681</name>
    <dbReference type="NCBI Taxonomy" id="1314788"/>
    <lineage>
        <taxon>Eukaryota</taxon>
        <taxon>Fungi</taxon>
        <taxon>Dikarya</taxon>
        <taxon>Ascomycota</taxon>
        <taxon>Pezizomycotina</taxon>
        <taxon>Dothideomycetes</taxon>
        <taxon>Pleosporomycetidae</taxon>
        <taxon>Pleosporales</taxon>
        <taxon>Lophiostomataceae</taxon>
        <taxon>Lophiostoma</taxon>
    </lineage>
</organism>
<dbReference type="EMBL" id="MU004434">
    <property type="protein sequence ID" value="KAF2651124.1"/>
    <property type="molecule type" value="Genomic_DNA"/>
</dbReference>
<feature type="compositionally biased region" description="Basic residues" evidence="6">
    <location>
        <begin position="543"/>
        <end position="556"/>
    </location>
</feature>
<evidence type="ECO:0000256" key="4">
    <source>
        <dbReference type="ARBA" id="ARBA00022801"/>
    </source>
</evidence>
<dbReference type="GO" id="GO:0070008">
    <property type="term" value="F:serine-type exopeptidase activity"/>
    <property type="evidence" value="ECO:0007669"/>
    <property type="project" value="InterPro"/>
</dbReference>
<keyword evidence="5" id="KW-0325">Glycoprotein</keyword>
<dbReference type="GO" id="GO:0008239">
    <property type="term" value="F:dipeptidyl-peptidase activity"/>
    <property type="evidence" value="ECO:0007669"/>
    <property type="project" value="TreeGrafter"/>
</dbReference>
<evidence type="ECO:0008006" key="10">
    <source>
        <dbReference type="Google" id="ProtNLM"/>
    </source>
</evidence>
<evidence type="ECO:0000313" key="8">
    <source>
        <dbReference type="EMBL" id="KAF2651124.1"/>
    </source>
</evidence>
<feature type="signal peptide" evidence="7">
    <location>
        <begin position="1"/>
        <end position="26"/>
    </location>
</feature>
<dbReference type="InterPro" id="IPR008758">
    <property type="entry name" value="Peptidase_S28"/>
</dbReference>
<dbReference type="PANTHER" id="PTHR11010:SF109">
    <property type="entry name" value="PEPTIDASE, FAMILY S28, PUTATIVE (AFU_ORTHOLOGUE AFUA_4G03790)-RELATED"/>
    <property type="match status" value="1"/>
</dbReference>
<reference evidence="8" key="1">
    <citation type="journal article" date="2020" name="Stud. Mycol.">
        <title>101 Dothideomycetes genomes: a test case for predicting lifestyles and emergence of pathogens.</title>
        <authorList>
            <person name="Haridas S."/>
            <person name="Albert R."/>
            <person name="Binder M."/>
            <person name="Bloem J."/>
            <person name="Labutti K."/>
            <person name="Salamov A."/>
            <person name="Andreopoulos B."/>
            <person name="Baker S."/>
            <person name="Barry K."/>
            <person name="Bills G."/>
            <person name="Bluhm B."/>
            <person name="Cannon C."/>
            <person name="Castanera R."/>
            <person name="Culley D."/>
            <person name="Daum C."/>
            <person name="Ezra D."/>
            <person name="Gonzalez J."/>
            <person name="Henrissat B."/>
            <person name="Kuo A."/>
            <person name="Liang C."/>
            <person name="Lipzen A."/>
            <person name="Lutzoni F."/>
            <person name="Magnuson J."/>
            <person name="Mondo S."/>
            <person name="Nolan M."/>
            <person name="Ohm R."/>
            <person name="Pangilinan J."/>
            <person name="Park H.-J."/>
            <person name="Ramirez L."/>
            <person name="Alfaro M."/>
            <person name="Sun H."/>
            <person name="Tritt A."/>
            <person name="Yoshinaga Y."/>
            <person name="Zwiers L.-H."/>
            <person name="Turgeon B."/>
            <person name="Goodwin S."/>
            <person name="Spatafora J."/>
            <person name="Crous P."/>
            <person name="Grigoriev I."/>
        </authorList>
    </citation>
    <scope>NUCLEOTIDE SEQUENCE</scope>
    <source>
        <strain evidence="8">CBS 122681</strain>
    </source>
</reference>
<gene>
    <name evidence="8" type="ORF">K491DRAFT_720138</name>
</gene>
<dbReference type="PANTHER" id="PTHR11010">
    <property type="entry name" value="PROTEASE S28 PRO-X CARBOXYPEPTIDASE-RELATED"/>
    <property type="match status" value="1"/>
</dbReference>
<keyword evidence="9" id="KW-1185">Reference proteome</keyword>
<feature type="region of interest" description="Disordered" evidence="6">
    <location>
        <begin position="535"/>
        <end position="568"/>
    </location>
</feature>
<dbReference type="SUPFAM" id="SSF53474">
    <property type="entry name" value="alpha/beta-Hydrolases"/>
    <property type="match status" value="1"/>
</dbReference>
<evidence type="ECO:0000256" key="2">
    <source>
        <dbReference type="ARBA" id="ARBA00022670"/>
    </source>
</evidence>
<dbReference type="FunFam" id="3.40.50.1820:FF:000636">
    <property type="entry name" value="Serine peptidase, family S28, putative"/>
    <property type="match status" value="1"/>
</dbReference>
<evidence type="ECO:0000256" key="6">
    <source>
        <dbReference type="SAM" id="MobiDB-lite"/>
    </source>
</evidence>
<evidence type="ECO:0000256" key="1">
    <source>
        <dbReference type="ARBA" id="ARBA00011079"/>
    </source>
</evidence>
<dbReference type="Proteomes" id="UP000799324">
    <property type="component" value="Unassembled WGS sequence"/>
</dbReference>
<evidence type="ECO:0000256" key="5">
    <source>
        <dbReference type="ARBA" id="ARBA00023180"/>
    </source>
</evidence>
<dbReference type="Pfam" id="PF05577">
    <property type="entry name" value="Peptidase_S28"/>
    <property type="match status" value="1"/>
</dbReference>
<dbReference type="OrthoDB" id="1735038at2759"/>
<evidence type="ECO:0000256" key="7">
    <source>
        <dbReference type="SAM" id="SignalP"/>
    </source>
</evidence>
<comment type="similarity">
    <text evidence="1">Belongs to the peptidase S28 family.</text>
</comment>
<keyword evidence="3 7" id="KW-0732">Signal</keyword>
<dbReference type="Gene3D" id="3.40.50.1820">
    <property type="entry name" value="alpha/beta hydrolase"/>
    <property type="match status" value="2"/>
</dbReference>
<evidence type="ECO:0000256" key="3">
    <source>
        <dbReference type="ARBA" id="ARBA00022729"/>
    </source>
</evidence>
<dbReference type="AlphaFoldDB" id="A0A6A6SY41"/>
<dbReference type="InterPro" id="IPR029058">
    <property type="entry name" value="AB_hydrolase_fold"/>
</dbReference>
<feature type="chain" id="PRO_5025633563" description="Peptidase S28" evidence="7">
    <location>
        <begin position="27"/>
        <end position="568"/>
    </location>
</feature>
<sequence length="568" mass="62879">MRTSTSAWTLSLACLQSIGVLGLVQGRSRIHKSGLPTQANHTQTFPTEYIELAVNQFEDEGNKSGTFLSRFWVRDDAYKPGAPIFLFDIGEQSADGMDSILLDDKHIFKPMVDRYKGIGIVWEHRFYGNSTPVNISISTPAESFRYHSTDQALADVDAFAWSFSRKNISYDLSPVSTPWVFVGGSYSGMRAAFMRELYPQTIYASFASSAPVQAQIDMSAYFEPIVRGLTKYGYGNCTKDIHAAIVHIDNILDTNETASSALKEQFLGLGAANNTHSTFADALAVTFDSWQTLGAKGELNDFCNWLSMDPECNTTAPAEGFAPTKGAQFVVDRWASYSDFVPWVNATFSTNCTGSATEVGDCNLDQPFTDPDQIAWTWQICTEWGFFHSANLGPTQLLSKHNSLAYQSSICHRQWPHASPSLLPPWPAVTNTNALLGGWTMRPSQVYWSGGEFDPWRVLSPLSGEPWAPRPVPFTEPPECGVEQGEGSIFGYVMEGAQHCYDFDMGTAEGERSRGFWYKALDRWLGCFGNDGLGPEMQDGRGKARRRGVGRGKAKRGGLSQARGVRRW</sequence>
<keyword evidence="4" id="KW-0378">Hydrolase</keyword>
<evidence type="ECO:0000313" key="9">
    <source>
        <dbReference type="Proteomes" id="UP000799324"/>
    </source>
</evidence>
<protein>
    <recommendedName>
        <fullName evidence="10">Peptidase S28</fullName>
    </recommendedName>
</protein>
<dbReference type="GO" id="GO:0006508">
    <property type="term" value="P:proteolysis"/>
    <property type="evidence" value="ECO:0007669"/>
    <property type="project" value="UniProtKB-KW"/>
</dbReference>
<accession>A0A6A6SY41</accession>
<name>A0A6A6SY41_9PLEO</name>